<reference evidence="2 3" key="1">
    <citation type="submission" date="2015-09" db="EMBL/GenBank/DDBJ databases">
        <authorList>
            <consortium name="Pathogen Informatics"/>
        </authorList>
    </citation>
    <scope>NUCLEOTIDE SEQUENCE [LARGE SCALE GENOMIC DNA]</scope>
    <source>
        <strain evidence="2 3">2789STDY5834875</strain>
    </source>
</reference>
<evidence type="ECO:0000259" key="1">
    <source>
        <dbReference type="Pfam" id="PF14691"/>
    </source>
</evidence>
<dbReference type="EC" id="1.4.1.13" evidence="2"/>
<evidence type="ECO:0000313" key="3">
    <source>
        <dbReference type="Proteomes" id="UP000095621"/>
    </source>
</evidence>
<keyword evidence="2" id="KW-0560">Oxidoreductase</keyword>
<proteinExistence type="predicted"/>
<dbReference type="GO" id="GO:0004355">
    <property type="term" value="F:glutamate synthase (NADPH) activity"/>
    <property type="evidence" value="ECO:0007669"/>
    <property type="project" value="UniProtKB-EC"/>
</dbReference>
<dbReference type="Gene3D" id="1.10.1060.10">
    <property type="entry name" value="Alpha-helical ferredoxin"/>
    <property type="match status" value="1"/>
</dbReference>
<dbReference type="Proteomes" id="UP000095621">
    <property type="component" value="Unassembled WGS sequence"/>
</dbReference>
<feature type="domain" description="Dihydroprymidine dehydrogenase" evidence="1">
    <location>
        <begin position="5"/>
        <end position="91"/>
    </location>
</feature>
<dbReference type="InterPro" id="IPR028261">
    <property type="entry name" value="DPD_II"/>
</dbReference>
<name>A0A174YV36_9FIRM</name>
<evidence type="ECO:0000313" key="2">
    <source>
        <dbReference type="EMBL" id="CUQ79004.1"/>
    </source>
</evidence>
<gene>
    <name evidence="2" type="primary">gltD_5</name>
    <name evidence="2" type="ORF">ERS852490_02658</name>
</gene>
<sequence length="91" mass="10182">MALHVMDEANRCLQCKVPQCQKGCPINTNIPMAIRLLKENKLNEAGKMLFENNPLTTVCSLICNHENQCEGHCVLGRKGAPVHFSTIENYI</sequence>
<dbReference type="PANTHER" id="PTHR42783">
    <property type="entry name" value="GLUTAMATE SYNTHASE [NADPH] SMALL CHAIN"/>
    <property type="match status" value="1"/>
</dbReference>
<dbReference type="InterPro" id="IPR009051">
    <property type="entry name" value="Helical_ferredxn"/>
</dbReference>
<dbReference type="EMBL" id="CZBU01000006">
    <property type="protein sequence ID" value="CUQ79004.1"/>
    <property type="molecule type" value="Genomic_DNA"/>
</dbReference>
<dbReference type="AlphaFoldDB" id="A0A174YV36"/>
<organism evidence="2 3">
    <name type="scientific">Lachnospira eligens</name>
    <dbReference type="NCBI Taxonomy" id="39485"/>
    <lineage>
        <taxon>Bacteria</taxon>
        <taxon>Bacillati</taxon>
        <taxon>Bacillota</taxon>
        <taxon>Clostridia</taxon>
        <taxon>Lachnospirales</taxon>
        <taxon>Lachnospiraceae</taxon>
        <taxon>Lachnospira</taxon>
    </lineage>
</organism>
<accession>A0A174YV36</accession>
<protein>
    <submittedName>
        <fullName evidence="2">Glutamate synthase [NADPH] small chain</fullName>
        <ecNumber evidence="2">1.4.1.13</ecNumber>
    </submittedName>
</protein>
<dbReference type="GO" id="GO:0051536">
    <property type="term" value="F:iron-sulfur cluster binding"/>
    <property type="evidence" value="ECO:0007669"/>
    <property type="project" value="InterPro"/>
</dbReference>
<dbReference type="SUPFAM" id="SSF46548">
    <property type="entry name" value="alpha-helical ferredoxin"/>
    <property type="match status" value="1"/>
</dbReference>
<dbReference type="PANTHER" id="PTHR42783:SF3">
    <property type="entry name" value="GLUTAMATE SYNTHASE [NADPH] SMALL CHAIN-RELATED"/>
    <property type="match status" value="1"/>
</dbReference>
<dbReference type="Pfam" id="PF14691">
    <property type="entry name" value="Fer4_20"/>
    <property type="match status" value="1"/>
</dbReference>